<evidence type="ECO:0000313" key="2">
    <source>
        <dbReference type="Proteomes" id="UP000559256"/>
    </source>
</evidence>
<comment type="caution">
    <text evidence="1">The sequence shown here is derived from an EMBL/GenBank/DDBJ whole genome shotgun (WGS) entry which is preliminary data.</text>
</comment>
<evidence type="ECO:0000313" key="1">
    <source>
        <dbReference type="EMBL" id="KAF5337580.1"/>
    </source>
</evidence>
<accession>A0A8H5C9G9</accession>
<dbReference type="Proteomes" id="UP000559256">
    <property type="component" value="Unassembled WGS sequence"/>
</dbReference>
<name>A0A8H5C9G9_9AGAR</name>
<gene>
    <name evidence="1" type="ORF">D9758_016833</name>
</gene>
<keyword evidence="2" id="KW-1185">Reference proteome</keyword>
<dbReference type="AlphaFoldDB" id="A0A8H5C9G9"/>
<reference evidence="1 2" key="1">
    <citation type="journal article" date="2020" name="ISME J.">
        <title>Uncovering the hidden diversity of litter-decomposition mechanisms in mushroom-forming fungi.</title>
        <authorList>
            <person name="Floudas D."/>
            <person name="Bentzer J."/>
            <person name="Ahren D."/>
            <person name="Johansson T."/>
            <person name="Persson P."/>
            <person name="Tunlid A."/>
        </authorList>
    </citation>
    <scope>NUCLEOTIDE SEQUENCE [LARGE SCALE GENOMIC DNA]</scope>
    <source>
        <strain evidence="1 2">CBS 291.85</strain>
    </source>
</reference>
<protein>
    <submittedName>
        <fullName evidence="1">Uncharacterized protein</fullName>
    </submittedName>
</protein>
<proteinExistence type="predicted"/>
<organism evidence="1 2">
    <name type="scientific">Tetrapyrgos nigripes</name>
    <dbReference type="NCBI Taxonomy" id="182062"/>
    <lineage>
        <taxon>Eukaryota</taxon>
        <taxon>Fungi</taxon>
        <taxon>Dikarya</taxon>
        <taxon>Basidiomycota</taxon>
        <taxon>Agaricomycotina</taxon>
        <taxon>Agaricomycetes</taxon>
        <taxon>Agaricomycetidae</taxon>
        <taxon>Agaricales</taxon>
        <taxon>Marasmiineae</taxon>
        <taxon>Marasmiaceae</taxon>
        <taxon>Tetrapyrgos</taxon>
    </lineage>
</organism>
<dbReference type="EMBL" id="JAACJM010000214">
    <property type="protein sequence ID" value="KAF5337580.1"/>
    <property type="molecule type" value="Genomic_DNA"/>
</dbReference>
<sequence length="102" mass="11057">MRMRMPIAYRHPVPASLSSAYANHLTIPALLSYPLLSASLLTTAAIYLRPALEARIPTKVQHSTNRYLSPISQESRNQETSAASVSDIHIPLFALLAAVSGS</sequence>